<name>A0A7M7LKV1_STRPU</name>
<keyword evidence="1" id="KW-0106">Calcium</keyword>
<reference evidence="5" key="1">
    <citation type="submission" date="2015-02" db="EMBL/GenBank/DDBJ databases">
        <title>Genome sequencing for Strongylocentrotus purpuratus.</title>
        <authorList>
            <person name="Murali S."/>
            <person name="Liu Y."/>
            <person name="Vee V."/>
            <person name="English A."/>
            <person name="Wang M."/>
            <person name="Skinner E."/>
            <person name="Han Y."/>
            <person name="Muzny D.M."/>
            <person name="Worley K.C."/>
            <person name="Gibbs R.A."/>
        </authorList>
    </citation>
    <scope>NUCLEOTIDE SEQUENCE</scope>
</reference>
<evidence type="ECO:0000256" key="1">
    <source>
        <dbReference type="ARBA" id="ARBA00022837"/>
    </source>
</evidence>
<dbReference type="AlphaFoldDB" id="A0A7M7LKV1"/>
<dbReference type="Pfam" id="PF13202">
    <property type="entry name" value="EF-hand_5"/>
    <property type="match status" value="2"/>
</dbReference>
<accession>A0A7M7LKV1</accession>
<feature type="domain" description="EF-hand" evidence="3">
    <location>
        <begin position="102"/>
        <end position="120"/>
    </location>
</feature>
<keyword evidence="5" id="KW-1185">Reference proteome</keyword>
<dbReference type="GO" id="GO:0005509">
    <property type="term" value="F:calcium ion binding"/>
    <property type="evidence" value="ECO:0007669"/>
    <property type="project" value="InterPro"/>
</dbReference>
<dbReference type="CDD" id="cd00051">
    <property type="entry name" value="EFh"/>
    <property type="match status" value="1"/>
</dbReference>
<feature type="signal peptide" evidence="2">
    <location>
        <begin position="1"/>
        <end position="22"/>
    </location>
</feature>
<dbReference type="InterPro" id="IPR002048">
    <property type="entry name" value="EF_hand_dom"/>
</dbReference>
<organism evidence="4 5">
    <name type="scientific">Strongylocentrotus purpuratus</name>
    <name type="common">Purple sea urchin</name>
    <dbReference type="NCBI Taxonomy" id="7668"/>
    <lineage>
        <taxon>Eukaryota</taxon>
        <taxon>Metazoa</taxon>
        <taxon>Echinodermata</taxon>
        <taxon>Eleutherozoa</taxon>
        <taxon>Echinozoa</taxon>
        <taxon>Echinoidea</taxon>
        <taxon>Euechinoidea</taxon>
        <taxon>Echinacea</taxon>
        <taxon>Camarodonta</taxon>
        <taxon>Echinidea</taxon>
        <taxon>Strongylocentrotidae</taxon>
        <taxon>Strongylocentrotus</taxon>
    </lineage>
</organism>
<evidence type="ECO:0000256" key="2">
    <source>
        <dbReference type="SAM" id="SignalP"/>
    </source>
</evidence>
<dbReference type="GeneID" id="752806"/>
<sequence>MGRITIATTFLFLIITTSSVLARPHIRPRITLADLDKDGAIPQDNVADIDRPVDEIPQDVRFEVVDLPSHFETYDKNSDGKVSLLELTIVTGTKEIDAMGPFQAADTNNDNKLSFKEFQEAPWIFGVSQEIEFLNQFAR</sequence>
<feature type="chain" id="PRO_5029642808" description="EF-hand domain-containing protein" evidence="2">
    <location>
        <begin position="23"/>
        <end position="139"/>
    </location>
</feature>
<dbReference type="PROSITE" id="PS00018">
    <property type="entry name" value="EF_HAND_1"/>
    <property type="match status" value="1"/>
</dbReference>
<dbReference type="KEGG" id="spu:752806"/>
<evidence type="ECO:0000313" key="5">
    <source>
        <dbReference type="Proteomes" id="UP000007110"/>
    </source>
</evidence>
<dbReference type="InterPro" id="IPR011992">
    <property type="entry name" value="EF-hand-dom_pair"/>
</dbReference>
<evidence type="ECO:0000259" key="3">
    <source>
        <dbReference type="Pfam" id="PF13202"/>
    </source>
</evidence>
<dbReference type="InterPro" id="IPR018247">
    <property type="entry name" value="EF_Hand_1_Ca_BS"/>
</dbReference>
<proteinExistence type="predicted"/>
<protein>
    <recommendedName>
        <fullName evidence="3">EF-hand domain-containing protein</fullName>
    </recommendedName>
</protein>
<dbReference type="Proteomes" id="UP000007110">
    <property type="component" value="Unassembled WGS sequence"/>
</dbReference>
<dbReference type="OrthoDB" id="9861473at2759"/>
<dbReference type="Gene3D" id="1.10.238.10">
    <property type="entry name" value="EF-hand"/>
    <property type="match status" value="1"/>
</dbReference>
<keyword evidence="2" id="KW-0732">Signal</keyword>
<evidence type="ECO:0000313" key="4">
    <source>
        <dbReference type="EnsemblMetazoa" id="XP_001177225"/>
    </source>
</evidence>
<reference evidence="4" key="2">
    <citation type="submission" date="2021-01" db="UniProtKB">
        <authorList>
            <consortium name="EnsemblMetazoa"/>
        </authorList>
    </citation>
    <scope>IDENTIFICATION</scope>
</reference>
<dbReference type="RefSeq" id="XP_001177225.1">
    <property type="nucleotide sequence ID" value="XM_001177225.4"/>
</dbReference>
<feature type="domain" description="EF-hand" evidence="3">
    <location>
        <begin position="71"/>
        <end position="87"/>
    </location>
</feature>
<dbReference type="SUPFAM" id="SSF47473">
    <property type="entry name" value="EF-hand"/>
    <property type="match status" value="1"/>
</dbReference>
<dbReference type="EnsemblMetazoa" id="XM_001177225">
    <property type="protein sequence ID" value="XP_001177225"/>
    <property type="gene ID" value="LOC752806"/>
</dbReference>